<dbReference type="PANTHER" id="PTHR19879">
    <property type="entry name" value="TRANSCRIPTION INITIATION FACTOR TFIID"/>
    <property type="match status" value="1"/>
</dbReference>
<gene>
    <name evidence="8" type="ORF">OV287_36895</name>
</gene>
<feature type="repeat" description="WD" evidence="3">
    <location>
        <begin position="707"/>
        <end position="741"/>
    </location>
</feature>
<keyword evidence="2" id="KW-0677">Repeat</keyword>
<evidence type="ECO:0000256" key="1">
    <source>
        <dbReference type="ARBA" id="ARBA00022574"/>
    </source>
</evidence>
<dbReference type="InterPro" id="IPR020472">
    <property type="entry name" value="WD40_PAC1"/>
</dbReference>
<dbReference type="SMART" id="SM00220">
    <property type="entry name" value="S_TKc"/>
    <property type="match status" value="1"/>
</dbReference>
<feature type="repeat" description="WD" evidence="3">
    <location>
        <begin position="418"/>
        <end position="459"/>
    </location>
</feature>
<feature type="repeat" description="WD" evidence="3">
    <location>
        <begin position="1039"/>
        <end position="1070"/>
    </location>
</feature>
<dbReference type="InterPro" id="IPR011009">
    <property type="entry name" value="Kinase-like_dom_sf"/>
</dbReference>
<dbReference type="PANTHER" id="PTHR19879:SF9">
    <property type="entry name" value="TRANSCRIPTION INITIATION FACTOR TFIID SUBUNIT 5"/>
    <property type="match status" value="1"/>
</dbReference>
<dbReference type="RefSeq" id="WP_267538725.1">
    <property type="nucleotide sequence ID" value="NZ_JAPNKA010000001.1"/>
</dbReference>
<accession>A0ABT4AFU7</accession>
<protein>
    <submittedName>
        <fullName evidence="8">Protein kinase</fullName>
    </submittedName>
</protein>
<dbReference type="InterPro" id="IPR008271">
    <property type="entry name" value="Ser/Thr_kinase_AS"/>
</dbReference>
<keyword evidence="8" id="KW-0418">Kinase</keyword>
<keyword evidence="6" id="KW-1133">Transmembrane helix</keyword>
<dbReference type="Gene3D" id="2.130.10.10">
    <property type="entry name" value="YVTN repeat-like/Quinoprotein amine dehydrogenase"/>
    <property type="match status" value="5"/>
</dbReference>
<name>A0ABT4AFU7_9BACT</name>
<comment type="caution">
    <text evidence="8">The sequence shown here is derived from an EMBL/GenBank/DDBJ whole genome shotgun (WGS) entry which is preliminary data.</text>
</comment>
<feature type="repeat" description="WD" evidence="3">
    <location>
        <begin position="624"/>
        <end position="665"/>
    </location>
</feature>
<feature type="repeat" description="WD" evidence="3">
    <location>
        <begin position="913"/>
        <end position="945"/>
    </location>
</feature>
<dbReference type="InterPro" id="IPR011047">
    <property type="entry name" value="Quinoprotein_ADH-like_sf"/>
</dbReference>
<sequence>MDPSHYAISGELAHGGIGRILRARDLRLDRPVAIKEMLLPAREAESRFVAEALVTARLQHPSIVPVYEAGRWPGGEPFYSMKLVAGRSLADVIAERKTLEERLALLPHVLAVAEAMAYAHSERIIHRDLKPANVLVGNYGETVVIDWGLAKDLSRDQGSESVEASGTASDSSDSEDGVHTRVGTVMGTPAYMPPEQAAGHPVDERADVYALGAILYHLLAGVQPYDGGSSGQVLQRVVQGPPPPLSQRQKCIPVDLLAIVTKAMAREPADRYACARELVEDLRRFQTGQIVGAYEYSRMELLRRFVRRYRAVVAVLGVAVALLAAVGWVSLCRVLDARDRAESKQAEAELARSEAEGARQQAMAKADELMLVQASNAVETDPIGTIRWLRRLSPGFTRWPEVRMLAADARAHGFATVLSGHKELVNALLFSPDGRRLVSSSDDHSLRLWSLEQGTSQVLAGHTDEAWKLVLFPDERSFVSSSKDGTLRRWDLETGEGQVFTTLAGPVSGLITSADGRYLLANSRVDDQLFVWDRDGGEPRILRTGFGGAEALVASPDGGYVLVCTFSSHRAVLGDLSRGTFRPLVEGAQVKGMAFSPSGELVVVAGSDGTLHAFETRSGRSRSLGGNVGKVSALAFSPDGGSLAVANLDGKVWLLDVASGRSRAVDVPEAKMLQGLKFSPDGRYLVAHGSGTVAHLWNVSTGESRSLHTAPEVIYTTQFSPDGRHLATGSTDGTLRLFDVDMASHRLLAKTPAPLLSLSRSFDGQRLLTLDKSGTLRMVDSVAGAVLLEESGGAQVPPVSSQDGKWFVSAGSDHRLQLRDGTTGRVVRHLEGHAQVVTALAVSGDGQWLASADKGGEVRLWSMASGEGRVVGGRHEQKVLQLAFSPDARRLASGGQDKTVMLWDVASGEGRSLGSHDDDVSALAFSPDGRRLVSGGMDHTLRIWSFLEKDKDQRLDSSGAGVQEVLFSPDGRWLVSRSKSDPRLRLWDGKTGAFQHVLRGHAADALDLAFSPDGTRLASVSYDGTVRLWDVEKNKHRVLQGHTGAVTGVEFLPDGRSLISIGEDGAVRSWPDELPWAQQSLRTWMATVKGSEP</sequence>
<feature type="transmembrane region" description="Helical" evidence="6">
    <location>
        <begin position="309"/>
        <end position="331"/>
    </location>
</feature>
<dbReference type="CDD" id="cd14014">
    <property type="entry name" value="STKc_PknB_like"/>
    <property type="match status" value="1"/>
</dbReference>
<evidence type="ECO:0000313" key="8">
    <source>
        <dbReference type="EMBL" id="MCY1080044.1"/>
    </source>
</evidence>
<feature type="coiled-coil region" evidence="4">
    <location>
        <begin position="334"/>
        <end position="361"/>
    </location>
</feature>
<evidence type="ECO:0000256" key="2">
    <source>
        <dbReference type="ARBA" id="ARBA00022737"/>
    </source>
</evidence>
<proteinExistence type="predicted"/>
<dbReference type="InterPro" id="IPR001680">
    <property type="entry name" value="WD40_rpt"/>
</dbReference>
<evidence type="ECO:0000256" key="4">
    <source>
        <dbReference type="SAM" id="Coils"/>
    </source>
</evidence>
<reference evidence="8 9" key="1">
    <citation type="submission" date="2022-11" db="EMBL/GenBank/DDBJ databases">
        <title>Minimal conservation of predation-associated metabolite biosynthetic gene clusters underscores biosynthetic potential of Myxococcota including descriptions for ten novel species: Archangium lansinium sp. nov., Myxococcus landrumus sp. nov., Nannocystis bai.</title>
        <authorList>
            <person name="Ahearne A."/>
            <person name="Stevens C."/>
            <person name="Phillips K."/>
        </authorList>
    </citation>
    <scope>NUCLEOTIDE SEQUENCE [LARGE SCALE GENOMIC DNA]</scope>
    <source>
        <strain evidence="8 9">MIWBW</strain>
    </source>
</reference>
<feature type="compositionally biased region" description="Polar residues" evidence="5">
    <location>
        <begin position="159"/>
        <end position="171"/>
    </location>
</feature>
<dbReference type="PROSITE" id="PS50011">
    <property type="entry name" value="PROTEIN_KINASE_DOM"/>
    <property type="match status" value="1"/>
</dbReference>
<evidence type="ECO:0000259" key="7">
    <source>
        <dbReference type="PROSITE" id="PS50011"/>
    </source>
</evidence>
<dbReference type="InterPro" id="IPR015943">
    <property type="entry name" value="WD40/YVTN_repeat-like_dom_sf"/>
</dbReference>
<dbReference type="PRINTS" id="PR00320">
    <property type="entry name" value="GPROTEINBRPT"/>
</dbReference>
<keyword evidence="8" id="KW-0808">Transferase</keyword>
<feature type="domain" description="Protein kinase" evidence="7">
    <location>
        <begin position="6"/>
        <end position="285"/>
    </location>
</feature>
<feature type="repeat" description="WD" evidence="3">
    <location>
        <begin position="830"/>
        <end position="871"/>
    </location>
</feature>
<feature type="repeat" description="WD" evidence="3">
    <location>
        <begin position="998"/>
        <end position="1039"/>
    </location>
</feature>
<dbReference type="EMBL" id="JAPNKA010000001">
    <property type="protein sequence ID" value="MCY1080044.1"/>
    <property type="molecule type" value="Genomic_DNA"/>
</dbReference>
<dbReference type="Proteomes" id="UP001207654">
    <property type="component" value="Unassembled WGS sequence"/>
</dbReference>
<keyword evidence="4" id="KW-0175">Coiled coil</keyword>
<feature type="repeat" description="WD" evidence="3">
    <location>
        <begin position="459"/>
        <end position="496"/>
    </location>
</feature>
<evidence type="ECO:0000256" key="6">
    <source>
        <dbReference type="SAM" id="Phobius"/>
    </source>
</evidence>
<keyword evidence="6" id="KW-0812">Transmembrane</keyword>
<feature type="repeat" description="WD" evidence="3">
    <location>
        <begin position="872"/>
        <end position="913"/>
    </location>
</feature>
<dbReference type="Pfam" id="PF00069">
    <property type="entry name" value="Pkinase"/>
    <property type="match status" value="1"/>
</dbReference>
<dbReference type="PROSITE" id="PS50082">
    <property type="entry name" value="WD_REPEATS_2"/>
    <property type="match status" value="9"/>
</dbReference>
<dbReference type="SUPFAM" id="SSF50978">
    <property type="entry name" value="WD40 repeat-like"/>
    <property type="match status" value="1"/>
</dbReference>
<dbReference type="InterPro" id="IPR036322">
    <property type="entry name" value="WD40_repeat_dom_sf"/>
</dbReference>
<dbReference type="InterPro" id="IPR000719">
    <property type="entry name" value="Prot_kinase_dom"/>
</dbReference>
<evidence type="ECO:0000256" key="3">
    <source>
        <dbReference type="PROSITE-ProRule" id="PRU00221"/>
    </source>
</evidence>
<dbReference type="SUPFAM" id="SSF56112">
    <property type="entry name" value="Protein kinase-like (PK-like)"/>
    <property type="match status" value="1"/>
</dbReference>
<dbReference type="GO" id="GO:0016301">
    <property type="term" value="F:kinase activity"/>
    <property type="evidence" value="ECO:0007669"/>
    <property type="project" value="UniProtKB-KW"/>
</dbReference>
<dbReference type="CDD" id="cd00200">
    <property type="entry name" value="WD40"/>
    <property type="match status" value="2"/>
</dbReference>
<dbReference type="PROSITE" id="PS00108">
    <property type="entry name" value="PROTEIN_KINASE_ST"/>
    <property type="match status" value="1"/>
</dbReference>
<keyword evidence="9" id="KW-1185">Reference proteome</keyword>
<organism evidence="8 9">
    <name type="scientific">Archangium lansingense</name>
    <dbReference type="NCBI Taxonomy" id="2995310"/>
    <lineage>
        <taxon>Bacteria</taxon>
        <taxon>Pseudomonadati</taxon>
        <taxon>Myxococcota</taxon>
        <taxon>Myxococcia</taxon>
        <taxon>Myxococcales</taxon>
        <taxon>Cystobacterineae</taxon>
        <taxon>Archangiaceae</taxon>
        <taxon>Archangium</taxon>
    </lineage>
</organism>
<dbReference type="Pfam" id="PF00400">
    <property type="entry name" value="WD40"/>
    <property type="match status" value="11"/>
</dbReference>
<dbReference type="PROSITE" id="PS50294">
    <property type="entry name" value="WD_REPEATS_REGION"/>
    <property type="match status" value="8"/>
</dbReference>
<dbReference type="PROSITE" id="PS00678">
    <property type="entry name" value="WD_REPEATS_1"/>
    <property type="match status" value="2"/>
</dbReference>
<evidence type="ECO:0000256" key="5">
    <source>
        <dbReference type="SAM" id="MobiDB-lite"/>
    </source>
</evidence>
<dbReference type="Gene3D" id="1.10.510.10">
    <property type="entry name" value="Transferase(Phosphotransferase) domain 1"/>
    <property type="match status" value="1"/>
</dbReference>
<evidence type="ECO:0000313" key="9">
    <source>
        <dbReference type="Proteomes" id="UP001207654"/>
    </source>
</evidence>
<dbReference type="SMART" id="SM00320">
    <property type="entry name" value="WD40"/>
    <property type="match status" value="14"/>
</dbReference>
<dbReference type="InterPro" id="IPR019775">
    <property type="entry name" value="WD40_repeat_CS"/>
</dbReference>
<keyword evidence="6" id="KW-0472">Membrane</keyword>
<dbReference type="Gene3D" id="3.30.200.20">
    <property type="entry name" value="Phosphorylase Kinase, domain 1"/>
    <property type="match status" value="1"/>
</dbReference>
<feature type="region of interest" description="Disordered" evidence="5">
    <location>
        <begin position="158"/>
        <end position="187"/>
    </location>
</feature>
<keyword evidence="1 3" id="KW-0853">WD repeat</keyword>
<dbReference type="SUPFAM" id="SSF50998">
    <property type="entry name" value="Quinoprotein alcohol dehydrogenase-like"/>
    <property type="match status" value="1"/>
</dbReference>